<name>A0ABR5A4G5_9BACL</name>
<proteinExistence type="predicted"/>
<evidence type="ECO:0000259" key="1">
    <source>
        <dbReference type="PROSITE" id="PS51819"/>
    </source>
</evidence>
<dbReference type="SUPFAM" id="SSF54593">
    <property type="entry name" value="Glyoxalase/Bleomycin resistance protein/Dihydroxybiphenyl dioxygenase"/>
    <property type="match status" value="1"/>
</dbReference>
<gene>
    <name evidence="2" type="ORF">SD71_11240</name>
</gene>
<evidence type="ECO:0000313" key="3">
    <source>
        <dbReference type="Proteomes" id="UP000054526"/>
    </source>
</evidence>
<dbReference type="RefSeq" id="WP_041062785.1">
    <property type="nucleotide sequence ID" value="NZ_JXAL01000016.1"/>
</dbReference>
<feature type="domain" description="VOC" evidence="1">
    <location>
        <begin position="14"/>
        <end position="149"/>
    </location>
</feature>
<dbReference type="InterPro" id="IPR004360">
    <property type="entry name" value="Glyas_Fos-R_dOase_dom"/>
</dbReference>
<dbReference type="Pfam" id="PF00903">
    <property type="entry name" value="Glyoxalase"/>
    <property type="match status" value="1"/>
</dbReference>
<dbReference type="InterPro" id="IPR037523">
    <property type="entry name" value="VOC_core"/>
</dbReference>
<sequence>MGEEHLEITPPWQGFHHIALITSNLDETVSFYVNVLGMELHEAGIRPANPLHGRHAMIKPGSCESWGLHFVEQADALIHTHPEVLQKMVFVSGALQHISFGLPDEESASAFRSRLDRFGVPMTPIIKQGTLNLMQFTDNIGIILETIWPQREP</sequence>
<reference evidence="2 3" key="1">
    <citation type="submission" date="2014-12" db="EMBL/GenBank/DDBJ databases">
        <title>Draft genome sequence of Cohnella kolymensis strain B-2846.</title>
        <authorList>
            <person name="Karlyshev A.V."/>
            <person name="Kudryashova E.B."/>
        </authorList>
    </citation>
    <scope>NUCLEOTIDE SEQUENCE [LARGE SCALE GENOMIC DNA]</scope>
    <source>
        <strain evidence="2 3">VKM B-2846</strain>
    </source>
</reference>
<evidence type="ECO:0000313" key="2">
    <source>
        <dbReference type="EMBL" id="KIL35938.1"/>
    </source>
</evidence>
<comment type="caution">
    <text evidence="2">The sequence shown here is derived from an EMBL/GenBank/DDBJ whole genome shotgun (WGS) entry which is preliminary data.</text>
</comment>
<dbReference type="EMBL" id="JXAL01000016">
    <property type="protein sequence ID" value="KIL35938.1"/>
    <property type="molecule type" value="Genomic_DNA"/>
</dbReference>
<dbReference type="Proteomes" id="UP000054526">
    <property type="component" value="Unassembled WGS sequence"/>
</dbReference>
<dbReference type="Gene3D" id="3.10.180.10">
    <property type="entry name" value="2,3-Dihydroxybiphenyl 1,2-Dioxygenase, domain 1"/>
    <property type="match status" value="1"/>
</dbReference>
<accession>A0ABR5A4G5</accession>
<organism evidence="2 3">
    <name type="scientific">Cohnella kolymensis</name>
    <dbReference type="NCBI Taxonomy" id="1590652"/>
    <lineage>
        <taxon>Bacteria</taxon>
        <taxon>Bacillati</taxon>
        <taxon>Bacillota</taxon>
        <taxon>Bacilli</taxon>
        <taxon>Bacillales</taxon>
        <taxon>Paenibacillaceae</taxon>
        <taxon>Cohnella</taxon>
    </lineage>
</organism>
<dbReference type="InterPro" id="IPR029068">
    <property type="entry name" value="Glyas_Bleomycin-R_OHBP_Dase"/>
</dbReference>
<keyword evidence="3" id="KW-1185">Reference proteome</keyword>
<dbReference type="PROSITE" id="PS51819">
    <property type="entry name" value="VOC"/>
    <property type="match status" value="1"/>
</dbReference>
<protein>
    <recommendedName>
        <fullName evidence="1">VOC domain-containing protein</fullName>
    </recommendedName>
</protein>